<dbReference type="AlphaFoldDB" id="A0A401YLF4"/>
<keyword evidence="9" id="KW-1185">Reference proteome</keyword>
<dbReference type="InterPro" id="IPR036388">
    <property type="entry name" value="WH-like_DNA-bd_sf"/>
</dbReference>
<evidence type="ECO:0000256" key="3">
    <source>
        <dbReference type="ARBA" id="ARBA00023015"/>
    </source>
</evidence>
<dbReference type="Gene3D" id="1.10.10.10">
    <property type="entry name" value="Winged helix-like DNA-binding domain superfamily/Winged helix DNA-binding domain"/>
    <property type="match status" value="1"/>
</dbReference>
<dbReference type="PANTHER" id="PTHR46577">
    <property type="entry name" value="HTH-TYPE TRANSCRIPTIONAL REGULATORY PROTEIN GABR"/>
    <property type="match status" value="1"/>
</dbReference>
<dbReference type="RefSeq" id="WP_126637524.1">
    <property type="nucleotide sequence ID" value="NZ_BIFH01000017.1"/>
</dbReference>
<dbReference type="InterPro" id="IPR000524">
    <property type="entry name" value="Tscrpt_reg_HTH_GntR"/>
</dbReference>
<dbReference type="CDD" id="cd00609">
    <property type="entry name" value="AAT_like"/>
    <property type="match status" value="1"/>
</dbReference>
<evidence type="ECO:0000313" key="9">
    <source>
        <dbReference type="Proteomes" id="UP000286931"/>
    </source>
</evidence>
<dbReference type="GO" id="GO:0003677">
    <property type="term" value="F:DNA binding"/>
    <property type="evidence" value="ECO:0007669"/>
    <property type="project" value="UniProtKB-KW"/>
</dbReference>
<evidence type="ECO:0000256" key="6">
    <source>
        <dbReference type="SAM" id="MobiDB-lite"/>
    </source>
</evidence>
<dbReference type="PROSITE" id="PS50949">
    <property type="entry name" value="HTH_GNTR"/>
    <property type="match status" value="1"/>
</dbReference>
<keyword evidence="5" id="KW-0804">Transcription</keyword>
<keyword evidence="3" id="KW-0805">Transcription regulation</keyword>
<feature type="region of interest" description="Disordered" evidence="6">
    <location>
        <begin position="473"/>
        <end position="494"/>
    </location>
</feature>
<dbReference type="Pfam" id="PF00392">
    <property type="entry name" value="GntR"/>
    <property type="match status" value="1"/>
</dbReference>
<dbReference type="PRINTS" id="PR00035">
    <property type="entry name" value="HTHGNTR"/>
</dbReference>
<keyword evidence="4" id="KW-0238">DNA-binding</keyword>
<dbReference type="SUPFAM" id="SSF53383">
    <property type="entry name" value="PLP-dependent transferases"/>
    <property type="match status" value="1"/>
</dbReference>
<feature type="domain" description="HTH gntR-type" evidence="7">
    <location>
        <begin position="20"/>
        <end position="88"/>
    </location>
</feature>
<dbReference type="PANTHER" id="PTHR46577:SF1">
    <property type="entry name" value="HTH-TYPE TRANSCRIPTIONAL REGULATORY PROTEIN GABR"/>
    <property type="match status" value="1"/>
</dbReference>
<dbReference type="InterPro" id="IPR015421">
    <property type="entry name" value="PyrdxlP-dep_Trfase_major"/>
</dbReference>
<dbReference type="EMBL" id="BIFH01000017">
    <property type="protein sequence ID" value="GCD95428.1"/>
    <property type="molecule type" value="Genomic_DNA"/>
</dbReference>
<dbReference type="InterPro" id="IPR051446">
    <property type="entry name" value="HTH_trans_reg/aminotransferase"/>
</dbReference>
<dbReference type="CDD" id="cd07377">
    <property type="entry name" value="WHTH_GntR"/>
    <property type="match status" value="1"/>
</dbReference>
<reference evidence="8 9" key="1">
    <citation type="submission" date="2018-12" db="EMBL/GenBank/DDBJ databases">
        <title>Draft genome sequence of Embleya hyalina NBRC 13850T.</title>
        <authorList>
            <person name="Komaki H."/>
            <person name="Hosoyama A."/>
            <person name="Kimura A."/>
            <person name="Ichikawa N."/>
            <person name="Tamura T."/>
        </authorList>
    </citation>
    <scope>NUCLEOTIDE SEQUENCE [LARGE SCALE GENOMIC DNA]</scope>
    <source>
        <strain evidence="8 9">NBRC 13850</strain>
    </source>
</reference>
<dbReference type="InterPro" id="IPR004839">
    <property type="entry name" value="Aminotransferase_I/II_large"/>
</dbReference>
<comment type="caution">
    <text evidence="8">The sequence shown here is derived from an EMBL/GenBank/DDBJ whole genome shotgun (WGS) entry which is preliminary data.</text>
</comment>
<sequence length="494" mass="52813">MRSSRAIGDVDLYLEPGPVRGRRIGLERALRAAIVDGRLAPGTRLPSSRTLAVDLAMARNTVAEAYAQLVAEGYLIARRGAGTLVAERPADPVPVPVYARASAPRFDLRPGRPDLSAFPRARWAAAQRRALAAAGPDAFWPSVDPRGRIELRERLADYLGRVRGVRTRPDRIVVCAGYAQGLFLLGHALAARGARRIAMEDPGLPFLREIVARTGVEVASVAVDGQGARIDTAGDADAIVLTPANQSPMGVPLHPDRRAAALRWAAETGGVVIEDDYDGEFRYDRHPVGALQGLGAEHVVYAGTASKMLSPGLRLGWLVVPPYLLDDLLAVRDRPELTVGTLDQLTLAEFIAAGDLDRHVRRARLAYRDRRDRLVAELARRVPAVRVCGIAAGLQVRLELPAGGPGEEETRTLLARRGVAVHRLGWYHLPPYAEHPPGLVVGYAAPSAAAFAGTLEALVAALAELFGPRTAPGRARLPEHTGGGPFGPPPVDSA</sequence>
<protein>
    <submittedName>
        <fullName evidence="8">GntR family transcriptional regulator</fullName>
    </submittedName>
</protein>
<dbReference type="GO" id="GO:0030170">
    <property type="term" value="F:pyridoxal phosphate binding"/>
    <property type="evidence" value="ECO:0007669"/>
    <property type="project" value="InterPro"/>
</dbReference>
<name>A0A401YLF4_9ACTN</name>
<gene>
    <name evidence="8" type="ORF">EHYA_03101</name>
</gene>
<keyword evidence="2" id="KW-0663">Pyridoxal phosphate</keyword>
<dbReference type="InterPro" id="IPR036390">
    <property type="entry name" value="WH_DNA-bd_sf"/>
</dbReference>
<dbReference type="SMART" id="SM00345">
    <property type="entry name" value="HTH_GNTR"/>
    <property type="match status" value="1"/>
</dbReference>
<evidence type="ECO:0000256" key="4">
    <source>
        <dbReference type="ARBA" id="ARBA00023125"/>
    </source>
</evidence>
<comment type="similarity">
    <text evidence="1">In the C-terminal section; belongs to the class-I pyridoxal-phosphate-dependent aminotransferase family.</text>
</comment>
<evidence type="ECO:0000259" key="7">
    <source>
        <dbReference type="PROSITE" id="PS50949"/>
    </source>
</evidence>
<proteinExistence type="inferred from homology"/>
<dbReference type="Gene3D" id="3.40.640.10">
    <property type="entry name" value="Type I PLP-dependent aspartate aminotransferase-like (Major domain)"/>
    <property type="match status" value="1"/>
</dbReference>
<dbReference type="Pfam" id="PF00155">
    <property type="entry name" value="Aminotran_1_2"/>
    <property type="match status" value="1"/>
</dbReference>
<dbReference type="GO" id="GO:0003700">
    <property type="term" value="F:DNA-binding transcription factor activity"/>
    <property type="evidence" value="ECO:0007669"/>
    <property type="project" value="InterPro"/>
</dbReference>
<organism evidence="8 9">
    <name type="scientific">Embleya hyalina</name>
    <dbReference type="NCBI Taxonomy" id="516124"/>
    <lineage>
        <taxon>Bacteria</taxon>
        <taxon>Bacillati</taxon>
        <taxon>Actinomycetota</taxon>
        <taxon>Actinomycetes</taxon>
        <taxon>Kitasatosporales</taxon>
        <taxon>Streptomycetaceae</taxon>
        <taxon>Embleya</taxon>
    </lineage>
</organism>
<evidence type="ECO:0000313" key="8">
    <source>
        <dbReference type="EMBL" id="GCD95428.1"/>
    </source>
</evidence>
<dbReference type="InterPro" id="IPR015424">
    <property type="entry name" value="PyrdxlP-dep_Trfase"/>
</dbReference>
<evidence type="ECO:0000256" key="2">
    <source>
        <dbReference type="ARBA" id="ARBA00022898"/>
    </source>
</evidence>
<dbReference type="OrthoDB" id="594134at2"/>
<accession>A0A401YLF4</accession>
<evidence type="ECO:0000256" key="5">
    <source>
        <dbReference type="ARBA" id="ARBA00023163"/>
    </source>
</evidence>
<dbReference type="SUPFAM" id="SSF46785">
    <property type="entry name" value="Winged helix' DNA-binding domain"/>
    <property type="match status" value="1"/>
</dbReference>
<evidence type="ECO:0000256" key="1">
    <source>
        <dbReference type="ARBA" id="ARBA00005384"/>
    </source>
</evidence>
<dbReference type="Proteomes" id="UP000286931">
    <property type="component" value="Unassembled WGS sequence"/>
</dbReference>